<evidence type="ECO:0000313" key="1">
    <source>
        <dbReference type="EMBL" id="CAG8609147.1"/>
    </source>
</evidence>
<comment type="caution">
    <text evidence="1">The sequence shown here is derived from an EMBL/GenBank/DDBJ whole genome shotgun (WGS) entry which is preliminary data.</text>
</comment>
<evidence type="ECO:0000313" key="2">
    <source>
        <dbReference type="Proteomes" id="UP000789570"/>
    </source>
</evidence>
<name>A0A9N9CMH9_9GLOM</name>
<organism evidence="1 2">
    <name type="scientific">Funneliformis caledonium</name>
    <dbReference type="NCBI Taxonomy" id="1117310"/>
    <lineage>
        <taxon>Eukaryota</taxon>
        <taxon>Fungi</taxon>
        <taxon>Fungi incertae sedis</taxon>
        <taxon>Mucoromycota</taxon>
        <taxon>Glomeromycotina</taxon>
        <taxon>Glomeromycetes</taxon>
        <taxon>Glomerales</taxon>
        <taxon>Glomeraceae</taxon>
        <taxon>Funneliformis</taxon>
    </lineage>
</organism>
<accession>A0A9N9CMH9</accession>
<protein>
    <submittedName>
        <fullName evidence="1">12861_t:CDS:1</fullName>
    </submittedName>
</protein>
<dbReference type="EMBL" id="CAJVPQ010002811">
    <property type="protein sequence ID" value="CAG8609147.1"/>
    <property type="molecule type" value="Genomic_DNA"/>
</dbReference>
<keyword evidence="2" id="KW-1185">Reference proteome</keyword>
<dbReference type="Proteomes" id="UP000789570">
    <property type="component" value="Unassembled WGS sequence"/>
</dbReference>
<reference evidence="1" key="1">
    <citation type="submission" date="2021-06" db="EMBL/GenBank/DDBJ databases">
        <authorList>
            <person name="Kallberg Y."/>
            <person name="Tangrot J."/>
            <person name="Rosling A."/>
        </authorList>
    </citation>
    <scope>NUCLEOTIDE SEQUENCE</scope>
    <source>
        <strain evidence="1">UK204</strain>
    </source>
</reference>
<proteinExistence type="predicted"/>
<gene>
    <name evidence="1" type="ORF">FCALED_LOCUS8981</name>
</gene>
<sequence>MTSKVKLQRPVVYHYPLLTMSPQEIKLDRLETRLFGYKKKLLCRNFVGGRLLACIFKTDTHKPLDLVLTVISNRIKRLSTSTQWQDDGSSSQDSLFI</sequence>
<dbReference type="AlphaFoldDB" id="A0A9N9CMH9"/>